<name>A0A0Q2LYL2_MYCGO</name>
<accession>A0A0Q2LYL2</accession>
<evidence type="ECO:0000256" key="1">
    <source>
        <dbReference type="SAM" id="MobiDB-lite"/>
    </source>
</evidence>
<reference evidence="2 3" key="1">
    <citation type="submission" date="2015-10" db="EMBL/GenBank/DDBJ databases">
        <title>Mycobacterium gordonae draft genome assembly.</title>
        <authorList>
            <person name="Ustinova V."/>
            <person name="Smirnova T."/>
            <person name="Blagodatskikh K."/>
            <person name="Varlamov D."/>
            <person name="Larionova E."/>
            <person name="Chernousova L."/>
        </authorList>
    </citation>
    <scope>NUCLEOTIDE SEQUENCE [LARGE SCALE GENOMIC DNA]</scope>
    <source>
        <strain evidence="2 3">CTRI 14-8773</strain>
    </source>
</reference>
<protein>
    <recommendedName>
        <fullName evidence="4">DUF2029 domain-containing protein</fullName>
    </recommendedName>
</protein>
<proteinExistence type="predicted"/>
<gene>
    <name evidence="2" type="ORF">AO501_29300</name>
</gene>
<dbReference type="EMBL" id="LKTM01000002">
    <property type="protein sequence ID" value="KQH80913.1"/>
    <property type="molecule type" value="Genomic_DNA"/>
</dbReference>
<evidence type="ECO:0008006" key="4">
    <source>
        <dbReference type="Google" id="ProtNLM"/>
    </source>
</evidence>
<sequence>MNRPLGVLRGAATATRERISAVTSQSERTLLLGTILLGSALSAVTAYVLVQCYAVDVVSTLLLVPQDCWLDWGMNVGRHCFSDYAMIATVGVRANPAEYPVLLPPSYLPGPIGTWAPARLPYTLFAFPAHLLGVPRLGLISYLIAMTAALISPAIWAARGTQGLERVVVFVALAVAAVPAWGIIDRGNSTGFVVPIALVFFVALSRRRWGLVAFMVVLAVLLKPQFAVLAMVFFAARQWRWGVITFAGIALSNIAAFMLWPKGFPGTIPQSLHDLMKFNNTNGGLQDTRNVAFARGLLLIPDNIKAAQTGGKIPEDFLAGPRTLIGFAILVIVVVSVLALGRRIPPVMAGIVLLATATLAPSYAAFYYLVFALPIAALLVRDPNGAPGAGIFDRIAVGGVRRRAVGVTLTLATALSIVNIAVPGRPFEADIYGQMGARGVIGHTLLVPTTVVYASLFWLLACAVILASYARRPADPSEGDDLQAQESGADAPAPAEAITTESAPAEAAGGGSKTPPTS</sequence>
<dbReference type="RefSeq" id="WP_055576175.1">
    <property type="nucleotide sequence ID" value="NZ_LKTM01000002.1"/>
</dbReference>
<feature type="region of interest" description="Disordered" evidence="1">
    <location>
        <begin position="473"/>
        <end position="518"/>
    </location>
</feature>
<organism evidence="2 3">
    <name type="scientific">Mycobacterium gordonae</name>
    <dbReference type="NCBI Taxonomy" id="1778"/>
    <lineage>
        <taxon>Bacteria</taxon>
        <taxon>Bacillati</taxon>
        <taxon>Actinomycetota</taxon>
        <taxon>Actinomycetes</taxon>
        <taxon>Mycobacteriales</taxon>
        <taxon>Mycobacteriaceae</taxon>
        <taxon>Mycobacterium</taxon>
    </lineage>
</organism>
<dbReference type="AlphaFoldDB" id="A0A0Q2LYL2"/>
<comment type="caution">
    <text evidence="2">The sequence shown here is derived from an EMBL/GenBank/DDBJ whole genome shotgun (WGS) entry which is preliminary data.</text>
</comment>
<evidence type="ECO:0000313" key="2">
    <source>
        <dbReference type="EMBL" id="KQH80913.1"/>
    </source>
</evidence>
<dbReference type="Proteomes" id="UP000051677">
    <property type="component" value="Unassembled WGS sequence"/>
</dbReference>
<evidence type="ECO:0000313" key="3">
    <source>
        <dbReference type="Proteomes" id="UP000051677"/>
    </source>
</evidence>